<dbReference type="SMART" id="SM01188">
    <property type="entry name" value="ELK"/>
    <property type="match status" value="1"/>
</dbReference>
<proteinExistence type="inferred from homology"/>
<dbReference type="InterPro" id="IPR005540">
    <property type="entry name" value="KNOX1"/>
</dbReference>
<dbReference type="EMBL" id="OX451738">
    <property type="protein sequence ID" value="CAI8603535.1"/>
    <property type="molecule type" value="Genomic_DNA"/>
</dbReference>
<comment type="similarity">
    <text evidence="6">Belongs to the TALE/KNOX homeobox family.</text>
</comment>
<gene>
    <name evidence="9" type="ORF">VFH_III090520</name>
</gene>
<dbReference type="Gene3D" id="1.10.10.60">
    <property type="entry name" value="Homeodomain-like"/>
    <property type="match status" value="1"/>
</dbReference>
<dbReference type="SMART" id="SM01255">
    <property type="entry name" value="KNOX1"/>
    <property type="match status" value="1"/>
</dbReference>
<dbReference type="Proteomes" id="UP001157006">
    <property type="component" value="Chromosome 3"/>
</dbReference>
<dbReference type="PROSITE" id="PS50071">
    <property type="entry name" value="HOMEOBOX_2"/>
    <property type="match status" value="1"/>
</dbReference>
<dbReference type="InterPro" id="IPR005539">
    <property type="entry name" value="ELK_dom"/>
</dbReference>
<dbReference type="Pfam" id="PF03789">
    <property type="entry name" value="ELK"/>
    <property type="match status" value="1"/>
</dbReference>
<evidence type="ECO:0000256" key="2">
    <source>
        <dbReference type="ARBA" id="ARBA00023125"/>
    </source>
</evidence>
<dbReference type="SMART" id="SM00389">
    <property type="entry name" value="HOX"/>
    <property type="match status" value="1"/>
</dbReference>
<dbReference type="CDD" id="cd00086">
    <property type="entry name" value="homeodomain"/>
    <property type="match status" value="1"/>
</dbReference>
<accession>A0AAV0ZYP0</accession>
<dbReference type="PROSITE" id="PS00027">
    <property type="entry name" value="HOMEOBOX_1"/>
    <property type="match status" value="1"/>
</dbReference>
<keyword evidence="3 5" id="KW-0371">Homeobox</keyword>
<sequence>MEDIYNINKMNLPFVSCLENVNVSSYTPATTTTSELHLGLVRAVTNNNCQHQPDLIGSDISDRIIKNQIATHPLYPNLLSAFIECQKVGAPTEVVSLLEEIGRESHHTNVLRQIGDDPDLDQFMESYCEVLHRYKEELWKHMNEASLFLCDIESQLSQLCKGTLKISSDYNNNRSDEAAGTSEDEMSCEKVEGVHEACVSSCPSDKELKQMLLRKYGGYLSNLRKEFLKKRKKGKLPKDARIALLDWWNVHYRWPYPTEEEKMQLSEMTGLDIKQINNWFINQRKRHWKPSEDMRFAVMEGVSSIGIAEPL</sequence>
<evidence type="ECO:0008006" key="11">
    <source>
        <dbReference type="Google" id="ProtNLM"/>
    </source>
</evidence>
<dbReference type="InterPro" id="IPR005541">
    <property type="entry name" value="KNOX2"/>
</dbReference>
<feature type="domain" description="ELK" evidence="8">
    <location>
        <begin position="207"/>
        <end position="227"/>
    </location>
</feature>
<reference evidence="9 10" key="1">
    <citation type="submission" date="2023-01" db="EMBL/GenBank/DDBJ databases">
        <authorList>
            <person name="Kreplak J."/>
        </authorList>
    </citation>
    <scope>NUCLEOTIDE SEQUENCE [LARGE SCALE GENOMIC DNA]</scope>
</reference>
<dbReference type="InterPro" id="IPR001356">
    <property type="entry name" value="HD"/>
</dbReference>
<dbReference type="InterPro" id="IPR009057">
    <property type="entry name" value="Homeodomain-like_sf"/>
</dbReference>
<dbReference type="Pfam" id="PF05920">
    <property type="entry name" value="Homeobox_KN"/>
    <property type="match status" value="1"/>
</dbReference>
<evidence type="ECO:0000313" key="10">
    <source>
        <dbReference type="Proteomes" id="UP001157006"/>
    </source>
</evidence>
<dbReference type="Pfam" id="PF03791">
    <property type="entry name" value="KNOX2"/>
    <property type="match status" value="1"/>
</dbReference>
<feature type="domain" description="Homeobox" evidence="7">
    <location>
        <begin position="227"/>
        <end position="290"/>
    </location>
</feature>
<dbReference type="AlphaFoldDB" id="A0AAV0ZYP0"/>
<dbReference type="SUPFAM" id="SSF46689">
    <property type="entry name" value="Homeodomain-like"/>
    <property type="match status" value="1"/>
</dbReference>
<comment type="subcellular location">
    <subcellularLocation>
        <location evidence="1 5">Nucleus</location>
    </subcellularLocation>
</comment>
<dbReference type="InterPro" id="IPR008422">
    <property type="entry name" value="KN_HD"/>
</dbReference>
<dbReference type="GO" id="GO:0003677">
    <property type="term" value="F:DNA binding"/>
    <property type="evidence" value="ECO:0007669"/>
    <property type="project" value="UniProtKB-UniRule"/>
</dbReference>
<keyword evidence="10" id="KW-1185">Reference proteome</keyword>
<evidence type="ECO:0000256" key="1">
    <source>
        <dbReference type="ARBA" id="ARBA00004123"/>
    </source>
</evidence>
<keyword evidence="2 5" id="KW-0238">DNA-binding</keyword>
<dbReference type="GO" id="GO:0000981">
    <property type="term" value="F:DNA-binding transcription factor activity, RNA polymerase II-specific"/>
    <property type="evidence" value="ECO:0007669"/>
    <property type="project" value="InterPro"/>
</dbReference>
<dbReference type="Pfam" id="PF03790">
    <property type="entry name" value="KNOX1"/>
    <property type="match status" value="1"/>
</dbReference>
<evidence type="ECO:0000259" key="8">
    <source>
        <dbReference type="PROSITE" id="PS51213"/>
    </source>
</evidence>
<organism evidence="9 10">
    <name type="scientific">Vicia faba</name>
    <name type="common">Broad bean</name>
    <name type="synonym">Faba vulgaris</name>
    <dbReference type="NCBI Taxonomy" id="3906"/>
    <lineage>
        <taxon>Eukaryota</taxon>
        <taxon>Viridiplantae</taxon>
        <taxon>Streptophyta</taxon>
        <taxon>Embryophyta</taxon>
        <taxon>Tracheophyta</taxon>
        <taxon>Spermatophyta</taxon>
        <taxon>Magnoliopsida</taxon>
        <taxon>eudicotyledons</taxon>
        <taxon>Gunneridae</taxon>
        <taxon>Pentapetalae</taxon>
        <taxon>rosids</taxon>
        <taxon>fabids</taxon>
        <taxon>Fabales</taxon>
        <taxon>Fabaceae</taxon>
        <taxon>Papilionoideae</taxon>
        <taxon>50 kb inversion clade</taxon>
        <taxon>NPAAA clade</taxon>
        <taxon>Hologalegina</taxon>
        <taxon>IRL clade</taxon>
        <taxon>Fabeae</taxon>
        <taxon>Vicia</taxon>
    </lineage>
</organism>
<evidence type="ECO:0000256" key="5">
    <source>
        <dbReference type="PROSITE-ProRule" id="PRU00108"/>
    </source>
</evidence>
<keyword evidence="4 5" id="KW-0539">Nucleus</keyword>
<dbReference type="PROSITE" id="PS51213">
    <property type="entry name" value="ELK"/>
    <property type="match status" value="1"/>
</dbReference>
<protein>
    <recommendedName>
        <fullName evidence="11">Homeobox protein knotted-1-like 1</fullName>
    </recommendedName>
</protein>
<evidence type="ECO:0000256" key="6">
    <source>
        <dbReference type="PROSITE-ProRule" id="PRU00559"/>
    </source>
</evidence>
<dbReference type="GO" id="GO:0005634">
    <property type="term" value="C:nucleus"/>
    <property type="evidence" value="ECO:0007669"/>
    <property type="project" value="UniProtKB-SubCell"/>
</dbReference>
<evidence type="ECO:0000259" key="7">
    <source>
        <dbReference type="PROSITE" id="PS50071"/>
    </source>
</evidence>
<dbReference type="InterPro" id="IPR017970">
    <property type="entry name" value="Homeobox_CS"/>
</dbReference>
<dbReference type="PANTHER" id="PTHR11850">
    <property type="entry name" value="HOMEOBOX PROTEIN TRANSCRIPTION FACTORS"/>
    <property type="match status" value="1"/>
</dbReference>
<evidence type="ECO:0000313" key="9">
    <source>
        <dbReference type="EMBL" id="CAI8603535.1"/>
    </source>
</evidence>
<evidence type="ECO:0000256" key="3">
    <source>
        <dbReference type="ARBA" id="ARBA00023155"/>
    </source>
</evidence>
<name>A0AAV0ZYP0_VICFA</name>
<feature type="DNA-binding region" description="Homeobox; TALE-type" evidence="5">
    <location>
        <begin position="228"/>
        <end position="291"/>
    </location>
</feature>
<dbReference type="SMART" id="SM01256">
    <property type="entry name" value="KNOX2"/>
    <property type="match status" value="1"/>
</dbReference>
<evidence type="ECO:0000256" key="4">
    <source>
        <dbReference type="ARBA" id="ARBA00023242"/>
    </source>
</evidence>
<dbReference type="InterPro" id="IPR050224">
    <property type="entry name" value="TALE_homeobox"/>
</dbReference>